<evidence type="ECO:0000313" key="3">
    <source>
        <dbReference type="Proteomes" id="UP000035740"/>
    </source>
</evidence>
<sequence length="82" mass="9285">MENYNHFYGMQHHGEIKNWTSDDDSSDDEHLTSFDIPEISPRANFINYNALKKGNNASGGSLAPANSWGRPSSNLRYDAPRR</sequence>
<evidence type="ECO:0000313" key="2">
    <source>
        <dbReference type="EMBL" id="KMT14813.1"/>
    </source>
</evidence>
<proteinExistence type="predicted"/>
<accession>A0A0J8CS58</accession>
<keyword evidence="3" id="KW-1185">Reference proteome</keyword>
<name>A0A0J8CS58_BETVV</name>
<dbReference type="AlphaFoldDB" id="A0A0J8CS58"/>
<reference evidence="2 3" key="1">
    <citation type="journal article" date="2014" name="Nature">
        <title>The genome of the recently domesticated crop plant sugar beet (Beta vulgaris).</title>
        <authorList>
            <person name="Dohm J.C."/>
            <person name="Minoche A.E."/>
            <person name="Holtgrawe D."/>
            <person name="Capella-Gutierrez S."/>
            <person name="Zakrzewski F."/>
            <person name="Tafer H."/>
            <person name="Rupp O."/>
            <person name="Sorensen T.R."/>
            <person name="Stracke R."/>
            <person name="Reinhardt R."/>
            <person name="Goesmann A."/>
            <person name="Kraft T."/>
            <person name="Schulz B."/>
            <person name="Stadler P.F."/>
            <person name="Schmidt T."/>
            <person name="Gabaldon T."/>
            <person name="Lehrach H."/>
            <person name="Weisshaar B."/>
            <person name="Himmelbauer H."/>
        </authorList>
    </citation>
    <scope>NUCLEOTIDE SEQUENCE [LARGE SCALE GENOMIC DNA]</scope>
    <source>
        <tissue evidence="2">Taproot</tissue>
    </source>
</reference>
<feature type="region of interest" description="Disordered" evidence="1">
    <location>
        <begin position="56"/>
        <end position="82"/>
    </location>
</feature>
<dbReference type="Gramene" id="KMT14813">
    <property type="protein sequence ID" value="KMT14813"/>
    <property type="gene ID" value="BVRB_3g065380"/>
</dbReference>
<dbReference type="EMBL" id="KQ090066">
    <property type="protein sequence ID" value="KMT14813.1"/>
    <property type="molecule type" value="Genomic_DNA"/>
</dbReference>
<protein>
    <submittedName>
        <fullName evidence="2">Uncharacterized protein</fullName>
    </submittedName>
</protein>
<evidence type="ECO:0000256" key="1">
    <source>
        <dbReference type="SAM" id="MobiDB-lite"/>
    </source>
</evidence>
<organism evidence="2 3">
    <name type="scientific">Beta vulgaris subsp. vulgaris</name>
    <name type="common">Beet</name>
    <dbReference type="NCBI Taxonomy" id="3555"/>
    <lineage>
        <taxon>Eukaryota</taxon>
        <taxon>Viridiplantae</taxon>
        <taxon>Streptophyta</taxon>
        <taxon>Embryophyta</taxon>
        <taxon>Tracheophyta</taxon>
        <taxon>Spermatophyta</taxon>
        <taxon>Magnoliopsida</taxon>
        <taxon>eudicotyledons</taxon>
        <taxon>Gunneridae</taxon>
        <taxon>Pentapetalae</taxon>
        <taxon>Caryophyllales</taxon>
        <taxon>Chenopodiaceae</taxon>
        <taxon>Betoideae</taxon>
        <taxon>Beta</taxon>
    </lineage>
</organism>
<dbReference type="Proteomes" id="UP000035740">
    <property type="component" value="Chromosome 3"/>
</dbReference>
<gene>
    <name evidence="2" type="ORF">BVRB_3g065380</name>
</gene>